<feature type="transmembrane region" description="Helical" evidence="1">
    <location>
        <begin position="7"/>
        <end position="25"/>
    </location>
</feature>
<evidence type="ECO:0000313" key="3">
    <source>
        <dbReference type="Proteomes" id="UP000677537"/>
    </source>
</evidence>
<dbReference type="RefSeq" id="WP_209377053.1">
    <property type="nucleotide sequence ID" value="NZ_JAGIZA010000032.1"/>
</dbReference>
<organism evidence="2 3">
    <name type="scientific">Roseomonas indoligenes</name>
    <dbReference type="NCBI Taxonomy" id="2820811"/>
    <lineage>
        <taxon>Bacteria</taxon>
        <taxon>Pseudomonadati</taxon>
        <taxon>Pseudomonadota</taxon>
        <taxon>Alphaproteobacteria</taxon>
        <taxon>Acetobacterales</taxon>
        <taxon>Roseomonadaceae</taxon>
        <taxon>Roseomonas</taxon>
    </lineage>
</organism>
<keyword evidence="3" id="KW-1185">Reference proteome</keyword>
<evidence type="ECO:0000256" key="1">
    <source>
        <dbReference type="SAM" id="Phobius"/>
    </source>
</evidence>
<comment type="caution">
    <text evidence="2">The sequence shown here is derived from an EMBL/GenBank/DDBJ whole genome shotgun (WGS) entry which is preliminary data.</text>
</comment>
<dbReference type="EMBL" id="JAGIZA010000032">
    <property type="protein sequence ID" value="MBP0496259.1"/>
    <property type="molecule type" value="Genomic_DNA"/>
</dbReference>
<reference evidence="2" key="1">
    <citation type="submission" date="2021-03" db="EMBL/GenBank/DDBJ databases">
        <authorList>
            <person name="So Y."/>
        </authorList>
    </citation>
    <scope>NUCLEOTIDE SEQUENCE</scope>
    <source>
        <strain evidence="2">SG15</strain>
    </source>
</reference>
<sequence length="56" mass="6230">MHDEQDYIRRGFYGTIGAVLALYLARLVATVLSYLFGLLILVLIGVAILLHHVGIF</sequence>
<dbReference type="Proteomes" id="UP000677537">
    <property type="component" value="Unassembled WGS sequence"/>
</dbReference>
<keyword evidence="1" id="KW-0472">Membrane</keyword>
<protein>
    <submittedName>
        <fullName evidence="2">Uncharacterized protein</fullName>
    </submittedName>
</protein>
<keyword evidence="1" id="KW-1133">Transmembrane helix</keyword>
<dbReference type="AlphaFoldDB" id="A0A940S8M7"/>
<gene>
    <name evidence="2" type="ORF">J5Y10_25975</name>
</gene>
<feature type="transmembrane region" description="Helical" evidence="1">
    <location>
        <begin position="31"/>
        <end position="50"/>
    </location>
</feature>
<keyword evidence="1" id="KW-0812">Transmembrane</keyword>
<name>A0A940S8M7_9PROT</name>
<evidence type="ECO:0000313" key="2">
    <source>
        <dbReference type="EMBL" id="MBP0496259.1"/>
    </source>
</evidence>
<proteinExistence type="predicted"/>
<accession>A0A940S8M7</accession>